<accession>A0A099YDG7</accession>
<evidence type="ECO:0000256" key="10">
    <source>
        <dbReference type="SAM" id="Phobius"/>
    </source>
</evidence>
<keyword evidence="7 10" id="KW-0472">Membrane</keyword>
<evidence type="ECO:0000256" key="9">
    <source>
        <dbReference type="ARBA" id="ARBA00043982"/>
    </source>
</evidence>
<gene>
    <name evidence="12" type="primary">comGC</name>
    <name evidence="13" type="ORF">LM011_05970</name>
    <name evidence="14" type="ORF">LMUP508_01275</name>
    <name evidence="11" type="ORF">LX03_05545</name>
    <name evidence="12" type="ORF">PO158_10130</name>
</gene>
<comment type="subcellular location">
    <subcellularLocation>
        <location evidence="1">Cell membrane</location>
        <topology evidence="1">Single-pass membrane protein</topology>
    </subcellularLocation>
    <subcellularLocation>
        <location evidence="2">Cell surface</location>
    </subcellularLocation>
</comment>
<feature type="transmembrane region" description="Helical" evidence="10">
    <location>
        <begin position="12"/>
        <end position="33"/>
    </location>
</feature>
<dbReference type="InterPro" id="IPR016940">
    <property type="entry name" value="ComGC"/>
</dbReference>
<dbReference type="GeneID" id="57113670"/>
<dbReference type="GO" id="GO:0015628">
    <property type="term" value="P:protein secretion by the type II secretion system"/>
    <property type="evidence" value="ECO:0007669"/>
    <property type="project" value="InterPro"/>
</dbReference>
<dbReference type="RefSeq" id="WP_006500208.1">
    <property type="nucleotide sequence ID" value="NZ_CABFNH010000015.1"/>
</dbReference>
<reference evidence="14 16" key="2">
    <citation type="submission" date="2019-06" db="EMBL/GenBank/DDBJ databases">
        <authorList>
            <person name="Rodrigo-Torres L."/>
            <person name="Arahal R. D."/>
            <person name="Lucena T."/>
        </authorList>
    </citation>
    <scope>NUCLEOTIDE SEQUENCE [LARGE SCALE GENOMIC DNA]</scope>
    <source>
        <strain evidence="14 16">INIA P508</strain>
    </source>
</reference>
<evidence type="ECO:0000313" key="15">
    <source>
        <dbReference type="Proteomes" id="UP000030001"/>
    </source>
</evidence>
<evidence type="ECO:0000313" key="16">
    <source>
        <dbReference type="Proteomes" id="UP000365705"/>
    </source>
</evidence>
<dbReference type="Proteomes" id="UP000593929">
    <property type="component" value="Chromosome"/>
</dbReference>
<protein>
    <submittedName>
        <fullName evidence="11">Competence protein ComGC</fullName>
    </submittedName>
    <submittedName>
        <fullName evidence="12">Competence type IV pilus major pilin ComGC</fullName>
    </submittedName>
    <submittedName>
        <fullName evidence="13">Prepilin-type N-terminal cleavage/methylation domain-containing protein</fullName>
    </submittedName>
</protein>
<reference evidence="13 17" key="3">
    <citation type="submission" date="2020-10" db="EMBL/GenBank/DDBJ databases">
        <title>Genome sequencing of Lactobacillus mucosae KCTC 21011.</title>
        <authorList>
            <person name="Kim J."/>
        </authorList>
    </citation>
    <scope>NUCLEOTIDE SEQUENCE [LARGE SCALE GENOMIC DNA]</scope>
    <source>
        <strain evidence="13 17">LM011</strain>
    </source>
</reference>
<keyword evidence="4" id="KW-0488">Methylation</keyword>
<evidence type="ECO:0000256" key="4">
    <source>
        <dbReference type="ARBA" id="ARBA00022481"/>
    </source>
</evidence>
<dbReference type="AlphaFoldDB" id="A0A099YDG7"/>
<evidence type="ECO:0000256" key="2">
    <source>
        <dbReference type="ARBA" id="ARBA00004241"/>
    </source>
</evidence>
<evidence type="ECO:0000256" key="1">
    <source>
        <dbReference type="ARBA" id="ARBA00004162"/>
    </source>
</evidence>
<dbReference type="Pfam" id="PF07963">
    <property type="entry name" value="N_methyl"/>
    <property type="match status" value="1"/>
</dbReference>
<name>A0A099YDG7_LIMMU</name>
<dbReference type="EMBL" id="CP062966">
    <property type="protein sequence ID" value="QOL69000.1"/>
    <property type="molecule type" value="Genomic_DNA"/>
</dbReference>
<evidence type="ECO:0000256" key="6">
    <source>
        <dbReference type="ARBA" id="ARBA00022989"/>
    </source>
</evidence>
<keyword evidence="8" id="KW-0178">Competence</keyword>
<dbReference type="SUPFAM" id="SSF54523">
    <property type="entry name" value="Pili subunits"/>
    <property type="match status" value="1"/>
</dbReference>
<dbReference type="PRINTS" id="PR00813">
    <property type="entry name" value="BCTERIALGSPG"/>
</dbReference>
<evidence type="ECO:0000313" key="14">
    <source>
        <dbReference type="EMBL" id="VTZ90700.1"/>
    </source>
</evidence>
<dbReference type="Proteomes" id="UP000030001">
    <property type="component" value="Unassembled WGS sequence"/>
</dbReference>
<dbReference type="EMBL" id="JAQOND010000033">
    <property type="protein sequence ID" value="MDC2828639.1"/>
    <property type="molecule type" value="Genomic_DNA"/>
</dbReference>
<dbReference type="PIRSF" id="PIRSF029928">
    <property type="entry name" value="Late_competence_ComGC"/>
    <property type="match status" value="1"/>
</dbReference>
<evidence type="ECO:0000256" key="3">
    <source>
        <dbReference type="ARBA" id="ARBA00022475"/>
    </source>
</evidence>
<dbReference type="EMBL" id="JROC01000031">
    <property type="protein sequence ID" value="KGL66938.1"/>
    <property type="molecule type" value="Genomic_DNA"/>
</dbReference>
<evidence type="ECO:0000313" key="13">
    <source>
        <dbReference type="EMBL" id="QOL69000.1"/>
    </source>
</evidence>
<dbReference type="NCBIfam" id="NF040999">
    <property type="entry name" value="pilin_ComGC"/>
    <property type="match status" value="1"/>
</dbReference>
<keyword evidence="3" id="KW-1003">Cell membrane</keyword>
<keyword evidence="5 10" id="KW-0812">Transmembrane</keyword>
<dbReference type="InterPro" id="IPR000983">
    <property type="entry name" value="Bac_GSPG_pilin"/>
</dbReference>
<proteinExistence type="inferred from homology"/>
<evidence type="ECO:0000256" key="5">
    <source>
        <dbReference type="ARBA" id="ARBA00022692"/>
    </source>
</evidence>
<dbReference type="GO" id="GO:0030420">
    <property type="term" value="P:establishment of competence for transformation"/>
    <property type="evidence" value="ECO:0007669"/>
    <property type="project" value="UniProtKB-KW"/>
</dbReference>
<dbReference type="GO" id="GO:0009986">
    <property type="term" value="C:cell surface"/>
    <property type="evidence" value="ECO:0007669"/>
    <property type="project" value="UniProtKB-SubCell"/>
</dbReference>
<organism evidence="11 15">
    <name type="scientific">Limosilactobacillus mucosae</name>
    <name type="common">Lactobacillus mucosae</name>
    <dbReference type="NCBI Taxonomy" id="97478"/>
    <lineage>
        <taxon>Bacteria</taxon>
        <taxon>Bacillati</taxon>
        <taxon>Bacillota</taxon>
        <taxon>Bacilli</taxon>
        <taxon>Lactobacillales</taxon>
        <taxon>Lactobacillaceae</taxon>
        <taxon>Limosilactobacillus</taxon>
    </lineage>
</organism>
<dbReference type="InterPro" id="IPR045584">
    <property type="entry name" value="Pilin-like"/>
</dbReference>
<dbReference type="GO" id="GO:0015627">
    <property type="term" value="C:type II protein secretion system complex"/>
    <property type="evidence" value="ECO:0007669"/>
    <property type="project" value="InterPro"/>
</dbReference>
<keyword evidence="6 10" id="KW-1133">Transmembrane helix</keyword>
<reference evidence="12" key="4">
    <citation type="submission" date="2023-01" db="EMBL/GenBank/DDBJ databases">
        <title>Genome analysis of 13 Lactobacillus isolated from gut of wild boar.</title>
        <authorList>
            <person name="Papp P."/>
            <person name="Libisch B."/>
            <person name="Nagy T."/>
            <person name="Olasz F."/>
        </authorList>
    </citation>
    <scope>NUCLEOTIDE SEQUENCE</scope>
    <source>
        <strain evidence="12">F108</strain>
    </source>
</reference>
<evidence type="ECO:0000256" key="7">
    <source>
        <dbReference type="ARBA" id="ARBA00023136"/>
    </source>
</evidence>
<sequence length="102" mass="11553">MLKKQKRHAFTLLEMAIVLFIISLLVLIILPNLSTQREHATKIHENAMTNVVQTQLDLYENDTGQKAQSIDQLVENQYLTSAQAQKAASEHIKVVNGKAERK</sequence>
<dbReference type="GO" id="GO:0005886">
    <property type="term" value="C:plasma membrane"/>
    <property type="evidence" value="ECO:0007669"/>
    <property type="project" value="UniProtKB-SubCell"/>
</dbReference>
<dbReference type="Gene3D" id="3.30.700.10">
    <property type="entry name" value="Glycoprotein, Type 4 Pilin"/>
    <property type="match status" value="1"/>
</dbReference>
<dbReference type="NCBIfam" id="TIGR02532">
    <property type="entry name" value="IV_pilin_GFxxxE"/>
    <property type="match status" value="1"/>
</dbReference>
<evidence type="ECO:0000256" key="8">
    <source>
        <dbReference type="ARBA" id="ARBA00023287"/>
    </source>
</evidence>
<evidence type="ECO:0000313" key="12">
    <source>
        <dbReference type="EMBL" id="MDC2828639.1"/>
    </source>
</evidence>
<dbReference type="Proteomes" id="UP001218021">
    <property type="component" value="Unassembled WGS sequence"/>
</dbReference>
<comment type="similarity">
    <text evidence="9">Belongs to the ComGC family.</text>
</comment>
<evidence type="ECO:0000313" key="17">
    <source>
        <dbReference type="Proteomes" id="UP000593929"/>
    </source>
</evidence>
<dbReference type="Proteomes" id="UP000365705">
    <property type="component" value="Unassembled WGS sequence"/>
</dbReference>
<reference evidence="11 15" key="1">
    <citation type="submission" date="2014-09" db="EMBL/GenBank/DDBJ databases">
        <title>Lactobacillus mucosae CRL573 Genome Sequencing.</title>
        <authorList>
            <person name="Bleckwedel J."/>
            <person name="Teran L.C."/>
            <person name="Bonacina J."/>
            <person name="Saavedra L."/>
            <person name="Mozzi F.B."/>
            <person name="Raya R.R."/>
        </authorList>
    </citation>
    <scope>NUCLEOTIDE SEQUENCE [LARGE SCALE GENOMIC DNA]</scope>
    <source>
        <strain evidence="11 15">CRL573</strain>
    </source>
</reference>
<evidence type="ECO:0000313" key="11">
    <source>
        <dbReference type="EMBL" id="KGL66938.1"/>
    </source>
</evidence>
<dbReference type="InterPro" id="IPR012902">
    <property type="entry name" value="N_methyl_site"/>
</dbReference>
<dbReference type="EMBL" id="CABFNH010000015">
    <property type="protein sequence ID" value="VTZ90700.1"/>
    <property type="molecule type" value="Genomic_DNA"/>
</dbReference>